<reference evidence="2 3" key="1">
    <citation type="submission" date="2012-10" db="EMBL/GenBank/DDBJ databases">
        <title>Genome sequencing and analysis of entomopathogenic fungi Beauveria bassiana D1-5.</title>
        <authorList>
            <person name="Li Q."/>
            <person name="Wang L."/>
            <person name="Zhang Z."/>
            <person name="Wang Q."/>
            <person name="Ren J."/>
            <person name="Wang M."/>
            <person name="Xu W."/>
            <person name="Wang J."/>
            <person name="Lu Y."/>
            <person name="Du Q."/>
            <person name="Sun Z."/>
        </authorList>
    </citation>
    <scope>NUCLEOTIDE SEQUENCE [LARGE SCALE GENOMIC DNA]</scope>
    <source>
        <strain evidence="2 3">D1-5</strain>
    </source>
</reference>
<comment type="caution">
    <text evidence="2">The sequence shown here is derived from an EMBL/GenBank/DDBJ whole genome shotgun (WGS) entry which is preliminary data.</text>
</comment>
<keyword evidence="1" id="KW-0472">Membrane</keyword>
<feature type="transmembrane region" description="Helical" evidence="1">
    <location>
        <begin position="6"/>
        <end position="27"/>
    </location>
</feature>
<dbReference type="AlphaFoldDB" id="A0A0A2VFZ5"/>
<organism evidence="2 3">
    <name type="scientific">Beauveria bassiana D1-5</name>
    <dbReference type="NCBI Taxonomy" id="1245745"/>
    <lineage>
        <taxon>Eukaryota</taxon>
        <taxon>Fungi</taxon>
        <taxon>Dikarya</taxon>
        <taxon>Ascomycota</taxon>
        <taxon>Pezizomycotina</taxon>
        <taxon>Sordariomycetes</taxon>
        <taxon>Hypocreomycetidae</taxon>
        <taxon>Hypocreales</taxon>
        <taxon>Cordycipitaceae</taxon>
        <taxon>Beauveria</taxon>
    </lineage>
</organism>
<evidence type="ECO:0000313" key="3">
    <source>
        <dbReference type="Proteomes" id="UP000030106"/>
    </source>
</evidence>
<evidence type="ECO:0000313" key="2">
    <source>
        <dbReference type="EMBL" id="KGQ05212.1"/>
    </source>
</evidence>
<dbReference type="Pfam" id="PF00067">
    <property type="entry name" value="p450"/>
    <property type="match status" value="1"/>
</dbReference>
<dbReference type="SUPFAM" id="SSF48264">
    <property type="entry name" value="Cytochrome P450"/>
    <property type="match status" value="1"/>
</dbReference>
<dbReference type="GO" id="GO:0005506">
    <property type="term" value="F:iron ion binding"/>
    <property type="evidence" value="ECO:0007669"/>
    <property type="project" value="InterPro"/>
</dbReference>
<dbReference type="InterPro" id="IPR036396">
    <property type="entry name" value="Cyt_P450_sf"/>
</dbReference>
<dbReference type="InterPro" id="IPR001128">
    <property type="entry name" value="Cyt_P450"/>
</dbReference>
<dbReference type="eggNOG" id="KOG0156">
    <property type="taxonomic scope" value="Eukaryota"/>
</dbReference>
<dbReference type="STRING" id="1245745.A0A0A2VFZ5"/>
<gene>
    <name evidence="2" type="ORF">BBAD15_g9539</name>
</gene>
<keyword evidence="1" id="KW-1133">Transmembrane helix</keyword>
<dbReference type="GO" id="GO:0020037">
    <property type="term" value="F:heme binding"/>
    <property type="evidence" value="ECO:0007669"/>
    <property type="project" value="InterPro"/>
</dbReference>
<dbReference type="GO" id="GO:0016705">
    <property type="term" value="F:oxidoreductase activity, acting on paired donors, with incorporation or reduction of molecular oxygen"/>
    <property type="evidence" value="ECO:0007669"/>
    <property type="project" value="InterPro"/>
</dbReference>
<dbReference type="OrthoDB" id="3366823at2759"/>
<sequence>MDLDLTLGFIKVTVLLLGAYALSASIYNARLPKWPPLKDAKKASEPPTISSQIPYFGHVFEMIKSDFQEYFGRLSISQATPISTAWLATQRIYVMDASDTEMTKLFAKAPGLSLTAAFWVGFGGYLRFNKASHQGMMTPDKHPFKKELSRLLRDELSTIGKVQAHLARVQDKINEAWQQTVPDASNTVKLADWVSNNTAMSLGSVIWGEEGPYNDIKFRQSLRIMLSGLRNLYHPFTIFLPRSFSRARDDVRAGLSTLDAPRSIDEKKLDYQDLSFIGKVKVLLHKHSIPQAGWNDFSFSLIMGVFPNLINITTWALWHLVADDKLMEAIRAEVYSLVEPTDASPSGSKTLIVDMSRVRDSCPLLMSFWYELLRLYAANSNITRLVTQDSVFAGLFSLRRKALIVAPMLPHQHSHSIWGEDADTVRADRFLDDEGNVDVSRVKQLMAFGLPTVLMCPGRYIVHNVVMLNVIKTLLTFDIAPAPGETLNDGQGACKPKRSMVAGVPEPSHDPELVLTRRKNVETVHITFDNQKPGW</sequence>
<protein>
    <submittedName>
        <fullName evidence="2">25-hydroxycholesterol 7-alpha-hydroxylase</fullName>
    </submittedName>
</protein>
<keyword evidence="1" id="KW-0812">Transmembrane</keyword>
<dbReference type="Proteomes" id="UP000030106">
    <property type="component" value="Unassembled WGS sequence"/>
</dbReference>
<accession>A0A0A2VFZ5</accession>
<dbReference type="HOGENOM" id="CLU_018012_4_2_1"/>
<dbReference type="GO" id="GO:0004497">
    <property type="term" value="F:monooxygenase activity"/>
    <property type="evidence" value="ECO:0007669"/>
    <property type="project" value="InterPro"/>
</dbReference>
<evidence type="ECO:0000256" key="1">
    <source>
        <dbReference type="SAM" id="Phobius"/>
    </source>
</evidence>
<dbReference type="PANTHER" id="PTHR47582:SF1">
    <property type="entry name" value="P450, PUTATIVE (EUROFUNG)-RELATED"/>
    <property type="match status" value="1"/>
</dbReference>
<dbReference type="InterPro" id="IPR053007">
    <property type="entry name" value="CYP450_monoxygenase_sec-met"/>
</dbReference>
<dbReference type="PANTHER" id="PTHR47582">
    <property type="entry name" value="P450, PUTATIVE (EUROFUNG)-RELATED"/>
    <property type="match status" value="1"/>
</dbReference>
<dbReference type="Gene3D" id="1.10.630.10">
    <property type="entry name" value="Cytochrome P450"/>
    <property type="match status" value="1"/>
</dbReference>
<name>A0A0A2VFZ5_BEABA</name>
<proteinExistence type="predicted"/>
<dbReference type="EMBL" id="ANFO01000965">
    <property type="protein sequence ID" value="KGQ05212.1"/>
    <property type="molecule type" value="Genomic_DNA"/>
</dbReference>